<evidence type="ECO:0000256" key="1">
    <source>
        <dbReference type="ARBA" id="ARBA00022729"/>
    </source>
</evidence>
<protein>
    <submittedName>
        <fullName evidence="3">Uncharacterized protein</fullName>
    </submittedName>
</protein>
<evidence type="ECO:0000313" key="4">
    <source>
        <dbReference type="Proteomes" id="UP000593567"/>
    </source>
</evidence>
<dbReference type="SUPFAM" id="SSF57302">
    <property type="entry name" value="Snake toxin-like"/>
    <property type="match status" value="1"/>
</dbReference>
<keyword evidence="1" id="KW-0732">Signal</keyword>
<gene>
    <name evidence="3" type="ORF">EB796_007900</name>
</gene>
<dbReference type="GO" id="GO:0030431">
    <property type="term" value="P:sleep"/>
    <property type="evidence" value="ECO:0007669"/>
    <property type="project" value="InterPro"/>
</dbReference>
<dbReference type="Proteomes" id="UP000593567">
    <property type="component" value="Unassembled WGS sequence"/>
</dbReference>
<dbReference type="PANTHER" id="PTHR33562">
    <property type="entry name" value="ATILLA, ISOFORM B-RELATED-RELATED"/>
    <property type="match status" value="1"/>
</dbReference>
<name>A0A7J7K771_BUGNE</name>
<keyword evidence="4" id="KW-1185">Reference proteome</keyword>
<dbReference type="Pfam" id="PF17064">
    <property type="entry name" value="QVR"/>
    <property type="match status" value="1"/>
</dbReference>
<accession>A0A7J7K771</accession>
<evidence type="ECO:0000256" key="2">
    <source>
        <dbReference type="ARBA" id="ARBA00023180"/>
    </source>
</evidence>
<dbReference type="GO" id="GO:0032222">
    <property type="term" value="P:regulation of synaptic transmission, cholinergic"/>
    <property type="evidence" value="ECO:0007669"/>
    <property type="project" value="InterPro"/>
</dbReference>
<proteinExistence type="predicted"/>
<organism evidence="3 4">
    <name type="scientific">Bugula neritina</name>
    <name type="common">Brown bryozoan</name>
    <name type="synonym">Sertularia neritina</name>
    <dbReference type="NCBI Taxonomy" id="10212"/>
    <lineage>
        <taxon>Eukaryota</taxon>
        <taxon>Metazoa</taxon>
        <taxon>Spiralia</taxon>
        <taxon>Lophotrochozoa</taxon>
        <taxon>Bryozoa</taxon>
        <taxon>Gymnolaemata</taxon>
        <taxon>Cheilostomatida</taxon>
        <taxon>Flustrina</taxon>
        <taxon>Buguloidea</taxon>
        <taxon>Bugulidae</taxon>
        <taxon>Bugula</taxon>
    </lineage>
</organism>
<sequence>MQCFVDIVYYLHHQTSHLEGDYIRFSLLRFLLLITLSQEFTQCCHAARMKVLSSVLILSACLALSQALECYVCSSNADSGCLRPMDSKMKTMDCGESSSCATYTAGDADGGINVERYCEKSHGEFCKALSPFSKVCECETDYCNGEPAEIEIIVSAASTNKITVLFAALTSYLMHALA</sequence>
<reference evidence="3" key="1">
    <citation type="submission" date="2020-06" db="EMBL/GenBank/DDBJ databases">
        <title>Draft genome of Bugula neritina, a colonial animal packing powerful symbionts and potential medicines.</title>
        <authorList>
            <person name="Rayko M."/>
        </authorList>
    </citation>
    <scope>NUCLEOTIDE SEQUENCE [LARGE SCALE GENOMIC DNA]</scope>
    <source>
        <strain evidence="3">Kwan_BN1</strain>
    </source>
</reference>
<keyword evidence="2" id="KW-0325">Glycoprotein</keyword>
<dbReference type="InterPro" id="IPR045860">
    <property type="entry name" value="Snake_toxin-like_sf"/>
</dbReference>
<dbReference type="InterPro" id="IPR050975">
    <property type="entry name" value="Sleep_regulator"/>
</dbReference>
<comment type="caution">
    <text evidence="3">The sequence shown here is derived from an EMBL/GenBank/DDBJ whole genome shotgun (WGS) entry which is preliminary data.</text>
</comment>
<dbReference type="EMBL" id="VXIV02001236">
    <property type="protein sequence ID" value="KAF6033794.1"/>
    <property type="molecule type" value="Genomic_DNA"/>
</dbReference>
<dbReference type="InterPro" id="IPR031424">
    <property type="entry name" value="QVR-like"/>
</dbReference>
<dbReference type="AlphaFoldDB" id="A0A7J7K771"/>
<evidence type="ECO:0000313" key="3">
    <source>
        <dbReference type="EMBL" id="KAF6033794.1"/>
    </source>
</evidence>